<dbReference type="EMBL" id="BBSC01000015">
    <property type="protein sequence ID" value="GAM78507.1"/>
    <property type="molecule type" value="Genomic_DNA"/>
</dbReference>
<dbReference type="STRING" id="1481914.JCM19241_1912"/>
<dbReference type="InterPro" id="IPR006108">
    <property type="entry name" value="3HC_DH_C"/>
</dbReference>
<dbReference type="GO" id="GO:0004300">
    <property type="term" value="F:enoyl-CoA hydratase activity"/>
    <property type="evidence" value="ECO:0007669"/>
    <property type="project" value="UniProtKB-EC"/>
</dbReference>
<dbReference type="SUPFAM" id="SSF48179">
    <property type="entry name" value="6-phosphogluconate dehydrogenase C-terminal domain-like"/>
    <property type="match status" value="1"/>
</dbReference>
<dbReference type="InterPro" id="IPR050136">
    <property type="entry name" value="FA_oxidation_alpha_subunit"/>
</dbReference>
<dbReference type="EC" id="5.3.3.8" evidence="3"/>
<evidence type="ECO:0000256" key="1">
    <source>
        <dbReference type="ARBA" id="ARBA00023002"/>
    </source>
</evidence>
<dbReference type="EC" id="4.2.1.17" evidence="3"/>
<evidence type="ECO:0000259" key="2">
    <source>
        <dbReference type="Pfam" id="PF00725"/>
    </source>
</evidence>
<dbReference type="EC" id="5.1.2.3" evidence="3"/>
<keyword evidence="3" id="KW-0413">Isomerase</keyword>
<dbReference type="PANTHER" id="PTHR43612:SF3">
    <property type="entry name" value="TRIFUNCTIONAL ENZYME SUBUNIT ALPHA, MITOCHONDRIAL"/>
    <property type="match status" value="1"/>
</dbReference>
<comment type="caution">
    <text evidence="3">The sequence shown here is derived from an EMBL/GenBank/DDBJ whole genome shotgun (WGS) entry which is preliminary data.</text>
</comment>
<dbReference type="InterPro" id="IPR008927">
    <property type="entry name" value="6-PGluconate_DH-like_C_sf"/>
</dbReference>
<dbReference type="GO" id="GO:0006635">
    <property type="term" value="P:fatty acid beta-oxidation"/>
    <property type="evidence" value="ECO:0007669"/>
    <property type="project" value="TreeGrafter"/>
</dbReference>
<dbReference type="GO" id="GO:0004165">
    <property type="term" value="F:delta(3)-delta(2)-enoyl-CoA isomerase activity"/>
    <property type="evidence" value="ECO:0007669"/>
    <property type="project" value="UniProtKB-EC"/>
</dbReference>
<dbReference type="Gene3D" id="1.10.1040.50">
    <property type="match status" value="1"/>
</dbReference>
<evidence type="ECO:0000313" key="3">
    <source>
        <dbReference type="EMBL" id="GAM78507.1"/>
    </source>
</evidence>
<sequence>MFEHKRFGQKNGQGFYIYETDKKGKPKKLKDAQVPELLASLSKESKEFTEQEIIERMMIPMINEVVLCLEQNIIASPQEADMALVYGLGFPPFRGGVCRYLDSLGIDNYIQSCEQYQHLGALYQVPQLLKDMAASGKSFYSEQQVTTV</sequence>
<keyword evidence="1 3" id="KW-0560">Oxidoreductase</keyword>
<protein>
    <submittedName>
        <fullName evidence="3">Enoyl-CoA hydratase</fullName>
        <ecNumber evidence="3">1.1.1.35</ecNumber>
        <ecNumber evidence="3">4.2.1.17</ecNumber>
        <ecNumber evidence="3">5.1.2.3</ecNumber>
        <ecNumber evidence="3">5.3.3.8</ecNumber>
    </submittedName>
</protein>
<organism evidence="3 4">
    <name type="scientific">Vibrio ishigakensis</name>
    <dbReference type="NCBI Taxonomy" id="1481914"/>
    <lineage>
        <taxon>Bacteria</taxon>
        <taxon>Pseudomonadati</taxon>
        <taxon>Pseudomonadota</taxon>
        <taxon>Gammaproteobacteria</taxon>
        <taxon>Vibrionales</taxon>
        <taxon>Vibrionaceae</taxon>
        <taxon>Vibrio</taxon>
    </lineage>
</organism>
<dbReference type="Pfam" id="PF00725">
    <property type="entry name" value="3HCDH"/>
    <property type="match status" value="1"/>
</dbReference>
<gene>
    <name evidence="3" type="ORF">JCM19241_1912</name>
</gene>
<proteinExistence type="predicted"/>
<reference evidence="3 4" key="1">
    <citation type="submission" date="2015-01" db="EMBL/GenBank/DDBJ databases">
        <title>Vibrio sp. C94 JCM 19241 whole genome shotgun sequence.</title>
        <authorList>
            <person name="Sawabe T."/>
            <person name="Meirelles P."/>
            <person name="Feng G."/>
            <person name="Sayaka M."/>
            <person name="Hattori M."/>
            <person name="Ohkuma M."/>
        </authorList>
    </citation>
    <scope>NUCLEOTIDE SEQUENCE [LARGE SCALE GENOMIC DNA]</scope>
    <source>
        <strain evidence="4">JCM 19241</strain>
    </source>
</reference>
<keyword evidence="3" id="KW-0456">Lyase</keyword>
<dbReference type="GO" id="GO:0016509">
    <property type="term" value="F:long-chain (3S)-3-hydroxyacyl-CoA dehydrogenase (NAD+) activity"/>
    <property type="evidence" value="ECO:0007669"/>
    <property type="project" value="TreeGrafter"/>
</dbReference>
<reference evidence="3 4" key="2">
    <citation type="submission" date="2015-01" db="EMBL/GenBank/DDBJ databases">
        <authorList>
            <consortium name="NBRP consortium"/>
            <person name="Sawabe T."/>
            <person name="Meirelles P."/>
            <person name="Feng G."/>
            <person name="Sayaka M."/>
            <person name="Hattori M."/>
            <person name="Ohkuma M."/>
        </authorList>
    </citation>
    <scope>NUCLEOTIDE SEQUENCE [LARGE SCALE GENOMIC DNA]</scope>
    <source>
        <strain evidence="4">JCM 19241</strain>
    </source>
</reference>
<dbReference type="EC" id="1.1.1.35" evidence="3"/>
<dbReference type="AlphaFoldDB" id="A0A0B8QNB7"/>
<evidence type="ECO:0000313" key="4">
    <source>
        <dbReference type="Proteomes" id="UP000031666"/>
    </source>
</evidence>
<dbReference type="GO" id="GO:0008692">
    <property type="term" value="F:3-hydroxybutyryl-CoA epimerase activity"/>
    <property type="evidence" value="ECO:0007669"/>
    <property type="project" value="UniProtKB-EC"/>
</dbReference>
<name>A0A0B8QNB7_9VIBR</name>
<dbReference type="PANTHER" id="PTHR43612">
    <property type="entry name" value="TRIFUNCTIONAL ENZYME SUBUNIT ALPHA"/>
    <property type="match status" value="1"/>
</dbReference>
<accession>A0A0B8QNB7</accession>
<feature type="domain" description="3-hydroxyacyl-CoA dehydrogenase C-terminal" evidence="2">
    <location>
        <begin position="53"/>
        <end position="137"/>
    </location>
</feature>
<dbReference type="Proteomes" id="UP000031666">
    <property type="component" value="Unassembled WGS sequence"/>
</dbReference>